<name>A0A0A9HN30_ARUDO</name>
<accession>A0A0A9HN30</accession>
<feature type="region of interest" description="Disordered" evidence="1">
    <location>
        <begin position="1"/>
        <end position="51"/>
    </location>
</feature>
<dbReference type="EMBL" id="GBRH01163588">
    <property type="protein sequence ID" value="JAE34308.1"/>
    <property type="molecule type" value="Transcribed_RNA"/>
</dbReference>
<organism evidence="2">
    <name type="scientific">Arundo donax</name>
    <name type="common">Giant reed</name>
    <name type="synonym">Donax arundinaceus</name>
    <dbReference type="NCBI Taxonomy" id="35708"/>
    <lineage>
        <taxon>Eukaryota</taxon>
        <taxon>Viridiplantae</taxon>
        <taxon>Streptophyta</taxon>
        <taxon>Embryophyta</taxon>
        <taxon>Tracheophyta</taxon>
        <taxon>Spermatophyta</taxon>
        <taxon>Magnoliopsida</taxon>
        <taxon>Liliopsida</taxon>
        <taxon>Poales</taxon>
        <taxon>Poaceae</taxon>
        <taxon>PACMAD clade</taxon>
        <taxon>Arundinoideae</taxon>
        <taxon>Arundineae</taxon>
        <taxon>Arundo</taxon>
    </lineage>
</organism>
<sequence>MRRTTRNLAQRRGQIPGTTTGVPHTRTKTKSPPPTTHPGRPPSAGGRGSHCSHRAIMHRRKNLAAQPSCTELVP</sequence>
<feature type="compositionally biased region" description="Pro residues" evidence="1">
    <location>
        <begin position="31"/>
        <end position="41"/>
    </location>
</feature>
<reference evidence="2" key="1">
    <citation type="submission" date="2014-09" db="EMBL/GenBank/DDBJ databases">
        <authorList>
            <person name="Magalhaes I.L.F."/>
            <person name="Oliveira U."/>
            <person name="Santos F.R."/>
            <person name="Vidigal T.H.D.A."/>
            <person name="Brescovit A.D."/>
            <person name="Santos A.J."/>
        </authorList>
    </citation>
    <scope>NUCLEOTIDE SEQUENCE</scope>
    <source>
        <tissue evidence="2">Shoot tissue taken approximately 20 cm above the soil surface</tissue>
    </source>
</reference>
<protein>
    <submittedName>
        <fullName evidence="2">Uncharacterized protein</fullName>
    </submittedName>
</protein>
<proteinExistence type="predicted"/>
<reference evidence="2" key="2">
    <citation type="journal article" date="2015" name="Data Brief">
        <title>Shoot transcriptome of the giant reed, Arundo donax.</title>
        <authorList>
            <person name="Barrero R.A."/>
            <person name="Guerrero F.D."/>
            <person name="Moolhuijzen P."/>
            <person name="Goolsby J.A."/>
            <person name="Tidwell J."/>
            <person name="Bellgard S.E."/>
            <person name="Bellgard M.I."/>
        </authorList>
    </citation>
    <scope>NUCLEOTIDE SEQUENCE</scope>
    <source>
        <tissue evidence="2">Shoot tissue taken approximately 20 cm above the soil surface</tissue>
    </source>
</reference>
<evidence type="ECO:0000256" key="1">
    <source>
        <dbReference type="SAM" id="MobiDB-lite"/>
    </source>
</evidence>
<evidence type="ECO:0000313" key="2">
    <source>
        <dbReference type="EMBL" id="JAE34308.1"/>
    </source>
</evidence>
<dbReference type="AlphaFoldDB" id="A0A0A9HN30"/>